<keyword evidence="3" id="KW-0812">Transmembrane</keyword>
<feature type="compositionally biased region" description="Basic and acidic residues" evidence="2">
    <location>
        <begin position="25"/>
        <end position="36"/>
    </location>
</feature>
<dbReference type="AlphaFoldDB" id="A0A286EBM7"/>
<dbReference type="PANTHER" id="PTHR14136">
    <property type="entry name" value="BTB_POZ DOMAIN-CONTAINING PROTEIN KCTD9"/>
    <property type="match status" value="1"/>
</dbReference>
<feature type="region of interest" description="Disordered" evidence="2">
    <location>
        <begin position="439"/>
        <end position="459"/>
    </location>
</feature>
<keyword evidence="3" id="KW-0472">Membrane</keyword>
<feature type="transmembrane region" description="Helical" evidence="3">
    <location>
        <begin position="328"/>
        <end position="349"/>
    </location>
</feature>
<feature type="compositionally biased region" description="Basic and acidic residues" evidence="2">
    <location>
        <begin position="450"/>
        <end position="459"/>
    </location>
</feature>
<keyword evidence="3" id="KW-1133">Transmembrane helix</keyword>
<evidence type="ECO:0000256" key="3">
    <source>
        <dbReference type="SAM" id="Phobius"/>
    </source>
</evidence>
<dbReference type="Gene3D" id="2.160.20.80">
    <property type="entry name" value="E3 ubiquitin-protein ligase SopA"/>
    <property type="match status" value="1"/>
</dbReference>
<evidence type="ECO:0000313" key="4">
    <source>
        <dbReference type="EMBL" id="SOD68321.1"/>
    </source>
</evidence>
<keyword evidence="1" id="KW-0175">Coiled coil</keyword>
<proteinExistence type="predicted"/>
<dbReference type="RefSeq" id="WP_097114258.1">
    <property type="nucleotide sequence ID" value="NZ_CP083931.1"/>
</dbReference>
<dbReference type="SUPFAM" id="SSF141571">
    <property type="entry name" value="Pentapeptide repeat-like"/>
    <property type="match status" value="1"/>
</dbReference>
<protein>
    <submittedName>
        <fullName evidence="4">Uncharacterized protein YjbI, contains pentapeptide repeats</fullName>
    </submittedName>
</protein>
<organism evidence="4 5">
    <name type="scientific">Alysiella filiformis DSM 16848</name>
    <dbReference type="NCBI Taxonomy" id="1120981"/>
    <lineage>
        <taxon>Bacteria</taxon>
        <taxon>Pseudomonadati</taxon>
        <taxon>Pseudomonadota</taxon>
        <taxon>Betaproteobacteria</taxon>
        <taxon>Neisseriales</taxon>
        <taxon>Neisseriaceae</taxon>
        <taxon>Alysiella</taxon>
    </lineage>
</organism>
<accession>A0A286EBM7</accession>
<dbReference type="InterPro" id="IPR051082">
    <property type="entry name" value="Pentapeptide-BTB/POZ_domain"/>
</dbReference>
<feature type="compositionally biased region" description="Polar residues" evidence="2">
    <location>
        <begin position="439"/>
        <end position="449"/>
    </location>
</feature>
<dbReference type="PANTHER" id="PTHR14136:SF17">
    <property type="entry name" value="BTB_POZ DOMAIN-CONTAINING PROTEIN KCTD9"/>
    <property type="match status" value="1"/>
</dbReference>
<dbReference type="Pfam" id="PF00805">
    <property type="entry name" value="Pentapeptide"/>
    <property type="match status" value="2"/>
</dbReference>
<name>A0A286EBM7_9NEIS</name>
<evidence type="ECO:0000313" key="5">
    <source>
        <dbReference type="Proteomes" id="UP000219669"/>
    </source>
</evidence>
<dbReference type="InterPro" id="IPR001646">
    <property type="entry name" value="5peptide_repeat"/>
</dbReference>
<feature type="region of interest" description="Disordered" evidence="2">
    <location>
        <begin position="1"/>
        <end position="53"/>
    </location>
</feature>
<dbReference type="Proteomes" id="UP000219669">
    <property type="component" value="Unassembled WGS sequence"/>
</dbReference>
<dbReference type="OrthoDB" id="8606984at2"/>
<feature type="compositionally biased region" description="Polar residues" evidence="2">
    <location>
        <begin position="37"/>
        <end position="53"/>
    </location>
</feature>
<gene>
    <name evidence="4" type="ORF">SAMN02746062_01206</name>
</gene>
<sequence length="473" mass="53487">MKDDTKDKKSILVEGHSEGSTNLDDENKSIKQEIKDNSINSGDSLNGNEKSNNNLDAVEKYDLTIKNRISSQNDANNEISNINSDNSLTQEDLDNILGQHEKWVESQNKEGKPANLSNLILRNLDFQNYNLTGINLSRSDLRKSKLIRANLTKAVLAESILIQADFTGSHLQYANLQKASLKGADLRGADLKYADLSNADLRGSYLRRADFSHANLTSTDLRGTYSKGATFYENIGLSEKILEHARDIQQHQDEISELKEKLENNDNPESKKELEKKLADTEYELARAQHRFDTHYNIDKAKDSLSESLANITTHLDNSSKSAKEFGMMAKVVIIINFFLLMVIPIYLWITKDFPDNNWHIAFYTFPVITLILLATMLLRHQKALLSEIRYFSNMKYRTEVFSGLLEASQHVAASLSTDEDSSKYVVDTFTQIRDSLISMQPPDSQTGNNDKENETDKVPEILGKVIEQLGKK</sequence>
<feature type="transmembrane region" description="Helical" evidence="3">
    <location>
        <begin position="361"/>
        <end position="379"/>
    </location>
</feature>
<feature type="compositionally biased region" description="Basic and acidic residues" evidence="2">
    <location>
        <begin position="1"/>
        <end position="17"/>
    </location>
</feature>
<evidence type="ECO:0000256" key="2">
    <source>
        <dbReference type="SAM" id="MobiDB-lite"/>
    </source>
</evidence>
<reference evidence="4 5" key="1">
    <citation type="submission" date="2017-09" db="EMBL/GenBank/DDBJ databases">
        <authorList>
            <person name="Ehlers B."/>
            <person name="Leendertz F.H."/>
        </authorList>
    </citation>
    <scope>NUCLEOTIDE SEQUENCE [LARGE SCALE GENOMIC DNA]</scope>
    <source>
        <strain evidence="4 5">DSM 16848</strain>
    </source>
</reference>
<evidence type="ECO:0000256" key="1">
    <source>
        <dbReference type="SAM" id="Coils"/>
    </source>
</evidence>
<keyword evidence="5" id="KW-1185">Reference proteome</keyword>
<dbReference type="EMBL" id="OCNF01000008">
    <property type="protein sequence ID" value="SOD68321.1"/>
    <property type="molecule type" value="Genomic_DNA"/>
</dbReference>
<feature type="coiled-coil region" evidence="1">
    <location>
        <begin position="241"/>
        <end position="291"/>
    </location>
</feature>